<sequence length="130" mass="14717">MLFRRSDHTSGIALLSAERFRRRGSNHFPAPVLGSRAGHGDVPGEEHRFRWGCRTLTRFRDRTYKGAIRPVVSDVNCWEAEDINPSEWMPMVVASATRQHSIYSISEGPFPGSITEVNSTQCREVSTFVH</sequence>
<evidence type="ECO:0000313" key="3">
    <source>
        <dbReference type="WBParaSite" id="TASK_0000967801-mRNA-1"/>
    </source>
</evidence>
<dbReference type="EMBL" id="UYRS01019346">
    <property type="protein sequence ID" value="VDK44829.1"/>
    <property type="molecule type" value="Genomic_DNA"/>
</dbReference>
<accession>A0A0R3WFN5</accession>
<proteinExistence type="predicted"/>
<organism evidence="3">
    <name type="scientific">Taenia asiatica</name>
    <name type="common">Asian tapeworm</name>
    <dbReference type="NCBI Taxonomy" id="60517"/>
    <lineage>
        <taxon>Eukaryota</taxon>
        <taxon>Metazoa</taxon>
        <taxon>Spiralia</taxon>
        <taxon>Lophotrochozoa</taxon>
        <taxon>Platyhelminthes</taxon>
        <taxon>Cestoda</taxon>
        <taxon>Eucestoda</taxon>
        <taxon>Cyclophyllidea</taxon>
        <taxon>Taeniidae</taxon>
        <taxon>Taenia</taxon>
    </lineage>
</organism>
<dbReference type="AlphaFoldDB" id="A0A0R3WFN5"/>
<keyword evidence="2" id="KW-1185">Reference proteome</keyword>
<dbReference type="Proteomes" id="UP000282613">
    <property type="component" value="Unassembled WGS sequence"/>
</dbReference>
<dbReference type="WBParaSite" id="TASK_0000967801-mRNA-1">
    <property type="protein sequence ID" value="TASK_0000967801-mRNA-1"/>
    <property type="gene ID" value="TASK_0000967801"/>
</dbReference>
<evidence type="ECO:0000313" key="1">
    <source>
        <dbReference type="EMBL" id="VDK44829.1"/>
    </source>
</evidence>
<reference evidence="1 2" key="2">
    <citation type="submission" date="2018-11" db="EMBL/GenBank/DDBJ databases">
        <authorList>
            <consortium name="Pathogen Informatics"/>
        </authorList>
    </citation>
    <scope>NUCLEOTIDE SEQUENCE [LARGE SCALE GENOMIC DNA]</scope>
</reference>
<protein>
    <submittedName>
        <fullName evidence="1 3">Uncharacterized protein</fullName>
    </submittedName>
</protein>
<evidence type="ECO:0000313" key="2">
    <source>
        <dbReference type="Proteomes" id="UP000282613"/>
    </source>
</evidence>
<name>A0A0R3WFN5_TAEAS</name>
<gene>
    <name evidence="1" type="ORF">TASK_LOCUS9679</name>
</gene>
<reference evidence="3" key="1">
    <citation type="submission" date="2017-02" db="UniProtKB">
        <authorList>
            <consortium name="WormBaseParasite"/>
        </authorList>
    </citation>
    <scope>IDENTIFICATION</scope>
</reference>